<protein>
    <submittedName>
        <fullName evidence="5">Galactonate dehydratase</fullName>
    </submittedName>
</protein>
<dbReference type="GO" id="GO:0046872">
    <property type="term" value="F:metal ion binding"/>
    <property type="evidence" value="ECO:0007669"/>
    <property type="project" value="UniProtKB-KW"/>
</dbReference>
<dbReference type="SUPFAM" id="SSF51604">
    <property type="entry name" value="Enolase C-terminal domain-like"/>
    <property type="match status" value="1"/>
</dbReference>
<evidence type="ECO:0000259" key="4">
    <source>
        <dbReference type="SMART" id="SM00922"/>
    </source>
</evidence>
<dbReference type="GO" id="GO:0034194">
    <property type="term" value="P:D-galactonate catabolic process"/>
    <property type="evidence" value="ECO:0007669"/>
    <property type="project" value="InterPro"/>
</dbReference>
<dbReference type="InterPro" id="IPR013342">
    <property type="entry name" value="Mandelate_racemase_C"/>
</dbReference>
<dbReference type="GO" id="GO:0009063">
    <property type="term" value="P:amino acid catabolic process"/>
    <property type="evidence" value="ECO:0007669"/>
    <property type="project" value="InterPro"/>
</dbReference>
<proteinExistence type="predicted"/>
<keyword evidence="6" id="KW-1185">Reference proteome</keyword>
<sequence length="382" mass="42656">MKITKLKTFLVEPRWCFVKIETDEGLVGWGEPVVEGRAATVETAVQELAEYLVGKDPLRIEDHWNVMYRSGFYRGGPILMSAIAGIDQALWDIKGKYFNAPIYQLLGGACRDSIRVYSWIGGDRPSDVGKAAKVMVDAGFTAVKMNGTEELQYIDSYEKIDQAIARIASVREAVGDYIGIGIDFHGRVHKSMAKILAKELEAYRPMFIEEPVLPENNEALREIANQTSIPIATGERMYSRWDYKKLLADGYVDIIQPDLSHAGGITECKKIASMAEAYDVAVAPHCPLGPIALAACLQMDATAHNAFIQEQSLGIHYNQGSDLLDYIMDRSVFDYQDGHVKIPQGPGLGIEINEDKVKEMAEKGHFWRNPVWRHQDGTVAEW</sequence>
<dbReference type="RefSeq" id="WP_109985492.1">
    <property type="nucleotide sequence ID" value="NZ_QGTD01000019.1"/>
</dbReference>
<dbReference type="InterPro" id="IPR023592">
    <property type="entry name" value="Galactonate_deHydtase"/>
</dbReference>
<accession>A0A317KWI0</accession>
<comment type="caution">
    <text evidence="5">The sequence shown here is derived from an EMBL/GenBank/DDBJ whole genome shotgun (WGS) entry which is preliminary data.</text>
</comment>
<name>A0A317KWI0_9BACI</name>
<dbReference type="InterPro" id="IPR036849">
    <property type="entry name" value="Enolase-like_C_sf"/>
</dbReference>
<dbReference type="SMART" id="SM00922">
    <property type="entry name" value="MR_MLE"/>
    <property type="match status" value="1"/>
</dbReference>
<dbReference type="InterPro" id="IPR018110">
    <property type="entry name" value="Mandel_Rmase/mucon_lact_enz_CS"/>
</dbReference>
<dbReference type="AlphaFoldDB" id="A0A317KWI0"/>
<dbReference type="PROSITE" id="PS00909">
    <property type="entry name" value="MR_MLE_2"/>
    <property type="match status" value="1"/>
</dbReference>
<dbReference type="CDD" id="cd03325">
    <property type="entry name" value="D-galactonate_dehydratase"/>
    <property type="match status" value="1"/>
</dbReference>
<dbReference type="SFLD" id="SFLDG00179">
    <property type="entry name" value="mandelate_racemase"/>
    <property type="match status" value="1"/>
</dbReference>
<dbReference type="PANTHER" id="PTHR48080">
    <property type="entry name" value="D-GALACTONATE DEHYDRATASE-RELATED"/>
    <property type="match status" value="1"/>
</dbReference>
<dbReference type="EMBL" id="QGTD01000019">
    <property type="protein sequence ID" value="PWU67090.1"/>
    <property type="molecule type" value="Genomic_DNA"/>
</dbReference>
<keyword evidence="1" id="KW-0479">Metal-binding</keyword>
<keyword evidence="3" id="KW-0456">Lyase</keyword>
<dbReference type="NCBIfam" id="NF010624">
    <property type="entry name" value="PRK14017.1"/>
    <property type="match status" value="1"/>
</dbReference>
<dbReference type="PANTHER" id="PTHR48080:SF2">
    <property type="entry name" value="D-GALACTONATE DEHYDRATASE"/>
    <property type="match status" value="1"/>
</dbReference>
<dbReference type="InterPro" id="IPR029017">
    <property type="entry name" value="Enolase-like_N"/>
</dbReference>
<evidence type="ECO:0000313" key="5">
    <source>
        <dbReference type="EMBL" id="PWU67090.1"/>
    </source>
</evidence>
<evidence type="ECO:0000256" key="2">
    <source>
        <dbReference type="ARBA" id="ARBA00022842"/>
    </source>
</evidence>
<organism evidence="5 6">
    <name type="scientific">Gracilibacillus dipsosauri</name>
    <dbReference type="NCBI Taxonomy" id="178340"/>
    <lineage>
        <taxon>Bacteria</taxon>
        <taxon>Bacillati</taxon>
        <taxon>Bacillota</taxon>
        <taxon>Bacilli</taxon>
        <taxon>Bacillales</taxon>
        <taxon>Bacillaceae</taxon>
        <taxon>Gracilibacillus</taxon>
    </lineage>
</organism>
<dbReference type="SFLD" id="SFLDS00001">
    <property type="entry name" value="Enolase"/>
    <property type="match status" value="1"/>
</dbReference>
<dbReference type="Pfam" id="PF13378">
    <property type="entry name" value="MR_MLE_C"/>
    <property type="match status" value="1"/>
</dbReference>
<dbReference type="InterPro" id="IPR029065">
    <property type="entry name" value="Enolase_C-like"/>
</dbReference>
<dbReference type="GO" id="GO:0008869">
    <property type="term" value="F:galactonate dehydratase activity"/>
    <property type="evidence" value="ECO:0007669"/>
    <property type="project" value="InterPro"/>
</dbReference>
<dbReference type="Gene3D" id="3.30.390.10">
    <property type="entry name" value="Enolase-like, N-terminal domain"/>
    <property type="match status" value="1"/>
</dbReference>
<dbReference type="SUPFAM" id="SSF54826">
    <property type="entry name" value="Enolase N-terminal domain-like"/>
    <property type="match status" value="1"/>
</dbReference>
<dbReference type="Proteomes" id="UP000245624">
    <property type="component" value="Unassembled WGS sequence"/>
</dbReference>
<dbReference type="SFLD" id="SFLDF00003">
    <property type="entry name" value="D-galactonate_dehydratase"/>
    <property type="match status" value="1"/>
</dbReference>
<evidence type="ECO:0000313" key="6">
    <source>
        <dbReference type="Proteomes" id="UP000245624"/>
    </source>
</evidence>
<feature type="domain" description="Mandelate racemase/muconate lactonizing enzyme C-terminal" evidence="4">
    <location>
        <begin position="125"/>
        <end position="230"/>
    </location>
</feature>
<gene>
    <name evidence="5" type="ORF">DLJ74_17900</name>
</gene>
<dbReference type="FunFam" id="3.30.390.10:FF:000003">
    <property type="entry name" value="D-galactonate dehydratase"/>
    <property type="match status" value="1"/>
</dbReference>
<dbReference type="InterPro" id="IPR034593">
    <property type="entry name" value="DgoD-like"/>
</dbReference>
<keyword evidence="2" id="KW-0460">Magnesium</keyword>
<dbReference type="Pfam" id="PF02746">
    <property type="entry name" value="MR_MLE_N"/>
    <property type="match status" value="1"/>
</dbReference>
<dbReference type="OrthoDB" id="9775391at2"/>
<evidence type="ECO:0000256" key="1">
    <source>
        <dbReference type="ARBA" id="ARBA00022723"/>
    </source>
</evidence>
<dbReference type="PROSITE" id="PS00908">
    <property type="entry name" value="MR_MLE_1"/>
    <property type="match status" value="1"/>
</dbReference>
<reference evidence="5 6" key="1">
    <citation type="submission" date="2018-05" db="EMBL/GenBank/DDBJ databases">
        <title>Genomic analysis of Gracilibacillus dipsosauri DD1 reveals novel features of a salt-tolerant amylase.</title>
        <authorList>
            <person name="Deutch C.E."/>
            <person name="Yang S."/>
        </authorList>
    </citation>
    <scope>NUCLEOTIDE SEQUENCE [LARGE SCALE GENOMIC DNA]</scope>
    <source>
        <strain evidence="5 6">DD1</strain>
    </source>
</reference>
<dbReference type="InterPro" id="IPR013341">
    <property type="entry name" value="Mandelate_racemase_N_dom"/>
</dbReference>
<dbReference type="Gene3D" id="3.20.20.120">
    <property type="entry name" value="Enolase-like C-terminal domain"/>
    <property type="match status" value="1"/>
</dbReference>
<evidence type="ECO:0000256" key="3">
    <source>
        <dbReference type="ARBA" id="ARBA00023239"/>
    </source>
</evidence>